<gene>
    <name evidence="1" type="ORF">US52_C0037G0005</name>
</gene>
<name>A0A0G0JE71_9BACT</name>
<proteinExistence type="predicted"/>
<organism evidence="1 2">
    <name type="scientific">candidate division WS6 bacterium GW2011_GWA2_37_6</name>
    <dbReference type="NCBI Taxonomy" id="1619087"/>
    <lineage>
        <taxon>Bacteria</taxon>
        <taxon>Candidatus Dojkabacteria</taxon>
    </lineage>
</organism>
<comment type="caution">
    <text evidence="1">The sequence shown here is derived from an EMBL/GenBank/DDBJ whole genome shotgun (WGS) entry which is preliminary data.</text>
</comment>
<dbReference type="EMBL" id="LBTH01000037">
    <property type="protein sequence ID" value="KKQ35064.1"/>
    <property type="molecule type" value="Genomic_DNA"/>
</dbReference>
<evidence type="ECO:0000313" key="2">
    <source>
        <dbReference type="Proteomes" id="UP000034852"/>
    </source>
</evidence>
<dbReference type="AlphaFoldDB" id="A0A0G0JE71"/>
<accession>A0A0G0JE71</accession>
<sequence>MIDFPEVAQRIQNGLISRLATGFDSWVYVFEGTDIDQVKAIKWYGPLCAYLEPEKVGDLLALYKQAHSEVDTWVNTHRMEVRIDEKAFPIRSVVPIEEISVDMDEIPLSSSPFVTGKNLYEYVLDNYPLETREYIINDLRRQLDEMSEKIMRGLSYKGICLDLANLKMVKDANSEIYIVVTVLCAGLFALEKM</sequence>
<protein>
    <submittedName>
        <fullName evidence="1">Uncharacterized protein</fullName>
    </submittedName>
</protein>
<evidence type="ECO:0000313" key="1">
    <source>
        <dbReference type="EMBL" id="KKQ35064.1"/>
    </source>
</evidence>
<reference evidence="1" key="1">
    <citation type="journal article" date="2015" name="Nature">
        <title>rRNA introns, odd ribosomes, and small enigmatic genomes across a large radiation of phyla.</title>
        <authorList>
            <person name="Brown C.T."/>
            <person name="Hug L.A."/>
            <person name="Thomas B.C."/>
            <person name="Sharon I."/>
            <person name="Castelle C.J."/>
            <person name="Singh A."/>
            <person name="Wilkins M.J."/>
            <person name="Williams K.H."/>
            <person name="Banfield J.F."/>
        </authorList>
    </citation>
    <scope>NUCLEOTIDE SEQUENCE [LARGE SCALE GENOMIC DNA]</scope>
</reference>
<dbReference type="Proteomes" id="UP000034852">
    <property type="component" value="Unassembled WGS sequence"/>
</dbReference>